<dbReference type="RefSeq" id="WP_131559957.1">
    <property type="nucleotide sequence ID" value="NZ_SJSN01000010.1"/>
</dbReference>
<name>A0A4R0P5J8_9SPHI</name>
<protein>
    <submittedName>
        <fullName evidence="1">Crp/Fnr family transcriptional regulator</fullName>
    </submittedName>
</protein>
<dbReference type="Gene3D" id="2.60.120.10">
    <property type="entry name" value="Jelly Rolls"/>
    <property type="match status" value="1"/>
</dbReference>
<evidence type="ECO:0000313" key="2">
    <source>
        <dbReference type="Proteomes" id="UP000291485"/>
    </source>
</evidence>
<gene>
    <name evidence="1" type="ORF">EZ449_14310</name>
</gene>
<accession>A0A4R0P5J8</accession>
<reference evidence="1 2" key="1">
    <citation type="submission" date="2019-02" db="EMBL/GenBank/DDBJ databases">
        <title>Pedobacter sp. RP-3-11 sp. nov., isolated from Arctic soil.</title>
        <authorList>
            <person name="Dahal R.H."/>
        </authorList>
    </citation>
    <scope>NUCLEOTIDE SEQUENCE [LARGE SCALE GENOMIC DNA]</scope>
    <source>
        <strain evidence="1 2">RP-3-11</strain>
    </source>
</reference>
<dbReference type="Proteomes" id="UP000291485">
    <property type="component" value="Unassembled WGS sequence"/>
</dbReference>
<sequence>MRLNSQNTRYILPLFSYLESLHPLPAAFIRHYEQNCQLITVRKNKFIRSPIDLNNSMYFLLKGVVRGFIRLGREEITTCFTFENQFLEAVAHPDKPNESSTEILQALEECQLIRIPYSLTDFLCERFQEANIIERKLLSIHHRAAAQRSILARTPTALGRYLQLQNSDFDLSRVAQKYLASYLCMRLETLSRMRSKQVHARVLKLA</sequence>
<keyword evidence="2" id="KW-1185">Reference proteome</keyword>
<dbReference type="EMBL" id="SJSN01000010">
    <property type="protein sequence ID" value="TCD07703.1"/>
    <property type="molecule type" value="Genomic_DNA"/>
</dbReference>
<dbReference type="InterPro" id="IPR018490">
    <property type="entry name" value="cNMP-bd_dom_sf"/>
</dbReference>
<comment type="caution">
    <text evidence="1">The sequence shown here is derived from an EMBL/GenBank/DDBJ whole genome shotgun (WGS) entry which is preliminary data.</text>
</comment>
<dbReference type="SUPFAM" id="SSF51206">
    <property type="entry name" value="cAMP-binding domain-like"/>
    <property type="match status" value="1"/>
</dbReference>
<proteinExistence type="predicted"/>
<dbReference type="InterPro" id="IPR014710">
    <property type="entry name" value="RmlC-like_jellyroll"/>
</dbReference>
<evidence type="ECO:0000313" key="1">
    <source>
        <dbReference type="EMBL" id="TCD07703.1"/>
    </source>
</evidence>
<organism evidence="1 2">
    <name type="scientific">Pedobacter frigidisoli</name>
    <dbReference type="NCBI Taxonomy" id="2530455"/>
    <lineage>
        <taxon>Bacteria</taxon>
        <taxon>Pseudomonadati</taxon>
        <taxon>Bacteroidota</taxon>
        <taxon>Sphingobacteriia</taxon>
        <taxon>Sphingobacteriales</taxon>
        <taxon>Sphingobacteriaceae</taxon>
        <taxon>Pedobacter</taxon>
    </lineage>
</organism>
<dbReference type="OrthoDB" id="752588at2"/>
<dbReference type="AlphaFoldDB" id="A0A4R0P5J8"/>